<organism evidence="2 3">
    <name type="scientific">Rubripirellula reticaptiva</name>
    <dbReference type="NCBI Taxonomy" id="2528013"/>
    <lineage>
        <taxon>Bacteria</taxon>
        <taxon>Pseudomonadati</taxon>
        <taxon>Planctomycetota</taxon>
        <taxon>Planctomycetia</taxon>
        <taxon>Pirellulales</taxon>
        <taxon>Pirellulaceae</taxon>
        <taxon>Rubripirellula</taxon>
    </lineage>
</organism>
<dbReference type="Pfam" id="PF07963">
    <property type="entry name" value="N_methyl"/>
    <property type="match status" value="1"/>
</dbReference>
<dbReference type="RefSeq" id="WP_186776019.1">
    <property type="nucleotide sequence ID" value="NZ_SJPX01000001.1"/>
</dbReference>
<keyword evidence="3" id="KW-1185">Reference proteome</keyword>
<proteinExistence type="predicted"/>
<dbReference type="SUPFAM" id="SSF54523">
    <property type="entry name" value="Pili subunits"/>
    <property type="match status" value="1"/>
</dbReference>
<dbReference type="AlphaFoldDB" id="A0A5C6FES7"/>
<keyword evidence="1" id="KW-0472">Membrane</keyword>
<dbReference type="NCBIfam" id="TIGR02532">
    <property type="entry name" value="IV_pilin_GFxxxE"/>
    <property type="match status" value="1"/>
</dbReference>
<evidence type="ECO:0000313" key="2">
    <source>
        <dbReference type="EMBL" id="TWU58091.1"/>
    </source>
</evidence>
<keyword evidence="1" id="KW-1133">Transmembrane helix</keyword>
<reference evidence="2 3" key="1">
    <citation type="submission" date="2019-02" db="EMBL/GenBank/DDBJ databases">
        <title>Deep-cultivation of Planctomycetes and their phenomic and genomic characterization uncovers novel biology.</title>
        <authorList>
            <person name="Wiegand S."/>
            <person name="Jogler M."/>
            <person name="Boedeker C."/>
            <person name="Pinto D."/>
            <person name="Vollmers J."/>
            <person name="Rivas-Marin E."/>
            <person name="Kohn T."/>
            <person name="Peeters S.H."/>
            <person name="Heuer A."/>
            <person name="Rast P."/>
            <person name="Oberbeckmann S."/>
            <person name="Bunk B."/>
            <person name="Jeske O."/>
            <person name="Meyerdierks A."/>
            <person name="Storesund J.E."/>
            <person name="Kallscheuer N."/>
            <person name="Luecker S."/>
            <person name="Lage O.M."/>
            <person name="Pohl T."/>
            <person name="Merkel B.J."/>
            <person name="Hornburger P."/>
            <person name="Mueller R.-W."/>
            <person name="Bruemmer F."/>
            <person name="Labrenz M."/>
            <person name="Spormann A.M."/>
            <person name="Op Den Camp H."/>
            <person name="Overmann J."/>
            <person name="Amann R."/>
            <person name="Jetten M.S.M."/>
            <person name="Mascher T."/>
            <person name="Medema M.H."/>
            <person name="Devos D.P."/>
            <person name="Kaster A.-K."/>
            <person name="Ovreas L."/>
            <person name="Rohde M."/>
            <person name="Galperin M.Y."/>
            <person name="Jogler C."/>
        </authorList>
    </citation>
    <scope>NUCLEOTIDE SEQUENCE [LARGE SCALE GENOMIC DNA]</scope>
    <source>
        <strain evidence="2 3">Poly59</strain>
    </source>
</reference>
<accession>A0A5C6FES7</accession>
<evidence type="ECO:0000256" key="1">
    <source>
        <dbReference type="SAM" id="Phobius"/>
    </source>
</evidence>
<dbReference type="Proteomes" id="UP000317977">
    <property type="component" value="Unassembled WGS sequence"/>
</dbReference>
<dbReference type="InterPro" id="IPR012902">
    <property type="entry name" value="N_methyl_site"/>
</dbReference>
<comment type="caution">
    <text evidence="2">The sequence shown here is derived from an EMBL/GenBank/DDBJ whole genome shotgun (WGS) entry which is preliminary data.</text>
</comment>
<evidence type="ECO:0008006" key="4">
    <source>
        <dbReference type="Google" id="ProtNLM"/>
    </source>
</evidence>
<evidence type="ECO:0000313" key="3">
    <source>
        <dbReference type="Proteomes" id="UP000317977"/>
    </source>
</evidence>
<keyword evidence="1" id="KW-0812">Transmembrane</keyword>
<sequence length="159" mass="17241">MRSAFTLIELVVVITIMAVLAAIAALSLGGVMDRYQLGRAAETIERFDSRARREARVTGDVVIAKIDRSRGRLDVDVAGSGLDVMFQLPSRVSISNMRMHRSGVSGSDLILVVDRSGQCPTYAVELMRGNMKRWLVMLGTSGQVISLDNEGAVNALFAL</sequence>
<feature type="transmembrane region" description="Helical" evidence="1">
    <location>
        <begin position="6"/>
        <end position="29"/>
    </location>
</feature>
<gene>
    <name evidence="2" type="ORF">Poly59_10000</name>
</gene>
<name>A0A5C6FES7_9BACT</name>
<dbReference type="Gene3D" id="3.30.700.10">
    <property type="entry name" value="Glycoprotein, Type 4 Pilin"/>
    <property type="match status" value="1"/>
</dbReference>
<dbReference type="InterPro" id="IPR045584">
    <property type="entry name" value="Pilin-like"/>
</dbReference>
<protein>
    <recommendedName>
        <fullName evidence="4">General secretion pathway GspH domain-containing protein</fullName>
    </recommendedName>
</protein>
<dbReference type="EMBL" id="SJPX01000001">
    <property type="protein sequence ID" value="TWU58091.1"/>
    <property type="molecule type" value="Genomic_DNA"/>
</dbReference>